<dbReference type="SUPFAM" id="SSF51905">
    <property type="entry name" value="FAD/NAD(P)-binding domain"/>
    <property type="match status" value="1"/>
</dbReference>
<dbReference type="AlphaFoldDB" id="A0A8H7C5Q6"/>
<gene>
    <name evidence="4" type="ORF">Agabi119p4_7973</name>
</gene>
<keyword evidence="2" id="KW-0274">FAD</keyword>
<dbReference type="EMBL" id="JABXXO010000011">
    <property type="protein sequence ID" value="KAF7763436.1"/>
    <property type="molecule type" value="Genomic_DNA"/>
</dbReference>
<dbReference type="Gene3D" id="3.50.50.60">
    <property type="entry name" value="FAD/NAD(P)-binding domain"/>
    <property type="match status" value="2"/>
</dbReference>
<reference evidence="4 5" key="1">
    <citation type="journal article" name="Sci. Rep.">
        <title>Telomere-to-telomere assembled and centromere annotated genomes of the two main subspecies of the button mushroom Agaricus bisporus reveal especially polymorphic chromosome ends.</title>
        <authorList>
            <person name="Sonnenberg A.S.M."/>
            <person name="Sedaghat-Telgerd N."/>
            <person name="Lavrijssen B."/>
            <person name="Ohm R.A."/>
            <person name="Hendrickx P.M."/>
            <person name="Scholtmeijer K."/>
            <person name="Baars J.J.P."/>
            <person name="van Peer A."/>
        </authorList>
    </citation>
    <scope>NUCLEOTIDE SEQUENCE [LARGE SCALE GENOMIC DNA]</scope>
    <source>
        <strain evidence="4 5">H119_p4</strain>
    </source>
</reference>
<name>A0A8H7C5Q6_AGABI</name>
<comment type="caution">
    <text evidence="4">The sequence shown here is derived from an EMBL/GenBank/DDBJ whole genome shotgun (WGS) entry which is preliminary data.</text>
</comment>
<proteinExistence type="predicted"/>
<accession>A0A8H7C5Q6</accession>
<keyword evidence="1" id="KW-0285">Flavoprotein</keyword>
<evidence type="ECO:0000313" key="5">
    <source>
        <dbReference type="Proteomes" id="UP000629468"/>
    </source>
</evidence>
<dbReference type="Pfam" id="PF00743">
    <property type="entry name" value="FMO-like"/>
    <property type="match status" value="1"/>
</dbReference>
<dbReference type="PANTHER" id="PTHR43539">
    <property type="entry name" value="FLAVIN-BINDING MONOOXYGENASE-LIKE PROTEIN (AFU_ORTHOLOGUE AFUA_4G09220)"/>
    <property type="match status" value="1"/>
</dbReference>
<keyword evidence="3" id="KW-0560">Oxidoreductase</keyword>
<dbReference type="PANTHER" id="PTHR43539:SF68">
    <property type="entry name" value="FLAVIN-BINDING MONOOXYGENASE-LIKE PROTEIN (AFU_ORTHOLOGUE AFUA_4G09220)"/>
    <property type="match status" value="1"/>
</dbReference>
<dbReference type="Proteomes" id="UP000629468">
    <property type="component" value="Unassembled WGS sequence"/>
</dbReference>
<dbReference type="GO" id="GO:0050661">
    <property type="term" value="F:NADP binding"/>
    <property type="evidence" value="ECO:0007669"/>
    <property type="project" value="InterPro"/>
</dbReference>
<dbReference type="InterPro" id="IPR050982">
    <property type="entry name" value="Auxin_biosynth/cation_transpt"/>
</dbReference>
<dbReference type="GO" id="GO:0004499">
    <property type="term" value="F:N,N-dimethylaniline monooxygenase activity"/>
    <property type="evidence" value="ECO:0007669"/>
    <property type="project" value="InterPro"/>
</dbReference>
<dbReference type="PRINTS" id="PR00368">
    <property type="entry name" value="FADPNR"/>
</dbReference>
<evidence type="ECO:0000256" key="2">
    <source>
        <dbReference type="ARBA" id="ARBA00022827"/>
    </source>
</evidence>
<dbReference type="InterPro" id="IPR036188">
    <property type="entry name" value="FAD/NAD-bd_sf"/>
</dbReference>
<evidence type="ECO:0000256" key="3">
    <source>
        <dbReference type="ARBA" id="ARBA00023002"/>
    </source>
</evidence>
<evidence type="ECO:0008006" key="6">
    <source>
        <dbReference type="Google" id="ProtNLM"/>
    </source>
</evidence>
<evidence type="ECO:0000313" key="4">
    <source>
        <dbReference type="EMBL" id="KAF7763436.1"/>
    </source>
</evidence>
<dbReference type="PRINTS" id="PR00469">
    <property type="entry name" value="PNDRDTASEII"/>
</dbReference>
<organism evidence="4 5">
    <name type="scientific">Agaricus bisporus var. burnettii</name>
    <dbReference type="NCBI Taxonomy" id="192524"/>
    <lineage>
        <taxon>Eukaryota</taxon>
        <taxon>Fungi</taxon>
        <taxon>Dikarya</taxon>
        <taxon>Basidiomycota</taxon>
        <taxon>Agaricomycotina</taxon>
        <taxon>Agaricomycetes</taxon>
        <taxon>Agaricomycetidae</taxon>
        <taxon>Agaricales</taxon>
        <taxon>Agaricineae</taxon>
        <taxon>Agaricaceae</taxon>
        <taxon>Agaricus</taxon>
    </lineage>
</organism>
<protein>
    <recommendedName>
        <fullName evidence="6">FAD/NAD(P)-binding domain-containing protein</fullName>
    </recommendedName>
</protein>
<sequence>MIGHPSPHPSVIAEAWLSNFAQALQEKDAHAVSTCFVPDGWLRESQIFCWDNRTLQGRHDIDKHVSEGFPHRSFSNFELDTRPHLSPEHGAVGPQQEGIVSGFLFETNNQWGQGHFRLVIDEEGVWRALTVYMIALDIKGHEEPKGESGVYGDHITHWSTISDSQRKSIEENPQVLIIGAGQAGVNVAARLKQMNIPTLVIDAHPRLGNTWRNRYNSLLLHTARMYGQFLYQPYPSNWPYFCPKDKVANWIEFYVDSQDLVVWTSTKPAEDSQPVYDKETKRWTIVVDRAGERITIRPAHIICCMGTLGTRFTPEVKNRDVFKGTVIHGGEYTVPTPFAKKRVVVVGAGNTAGDICLDLSSSADSITMIQRSITSLVPIEITDAIFSRAWPDDGSVPMEVADFLSSSMPFNLTRKYARITKAGGGGESGAYAEMYKGLREKGMIVDTGIEGEGVVFQAFEKSAGYMLDVGFSKLVLSGRVKVKHGVQVASFKEESIILSDGSEIPADVVIFATGYNVIHDEIIKIFGNETADKAGRLGGVDEEGERINTFRPTGHPALWYGGGSFYEARYQSKQVAMLIKASELGLRDA</sequence>
<dbReference type="GO" id="GO:0050660">
    <property type="term" value="F:flavin adenine dinucleotide binding"/>
    <property type="evidence" value="ECO:0007669"/>
    <property type="project" value="InterPro"/>
</dbReference>
<evidence type="ECO:0000256" key="1">
    <source>
        <dbReference type="ARBA" id="ARBA00022630"/>
    </source>
</evidence>
<dbReference type="InterPro" id="IPR020946">
    <property type="entry name" value="Flavin_mOase-like"/>
</dbReference>